<evidence type="ECO:0000256" key="1">
    <source>
        <dbReference type="SAM" id="Phobius"/>
    </source>
</evidence>
<keyword evidence="3" id="KW-1185">Reference proteome</keyword>
<dbReference type="EMBL" id="LNIX01000002">
    <property type="protein sequence ID" value="OXA59988.1"/>
    <property type="molecule type" value="Genomic_DNA"/>
</dbReference>
<comment type="caution">
    <text evidence="2">The sequence shown here is derived from an EMBL/GenBank/DDBJ whole genome shotgun (WGS) entry which is preliminary data.</text>
</comment>
<feature type="transmembrane region" description="Helical" evidence="1">
    <location>
        <begin position="80"/>
        <end position="99"/>
    </location>
</feature>
<feature type="transmembrane region" description="Helical" evidence="1">
    <location>
        <begin position="12"/>
        <end position="28"/>
    </location>
</feature>
<name>A0A226ERZ6_FOLCA</name>
<dbReference type="Proteomes" id="UP000198287">
    <property type="component" value="Unassembled WGS sequence"/>
</dbReference>
<sequence length="149" mass="17361">MALPYDSFKHEVKEIIIMAILLTAVDFIGMKEEYTEIVKFVMLAYYIVEWAFIMFMRYYYQNPFPLWMEIQTSLLTDCSLMISAFAVLQILTAATNNFASNNKATKFSEENLNQIALIVFHFCTNMLKNVFSSSAMRCKTNFLLAMFWG</sequence>
<keyword evidence="1" id="KW-0812">Transmembrane</keyword>
<proteinExistence type="predicted"/>
<reference evidence="2 3" key="1">
    <citation type="submission" date="2015-12" db="EMBL/GenBank/DDBJ databases">
        <title>The genome of Folsomia candida.</title>
        <authorList>
            <person name="Faddeeva A."/>
            <person name="Derks M.F."/>
            <person name="Anvar Y."/>
            <person name="Smit S."/>
            <person name="Van Straalen N."/>
            <person name="Roelofs D."/>
        </authorList>
    </citation>
    <scope>NUCLEOTIDE SEQUENCE [LARGE SCALE GENOMIC DNA]</scope>
    <source>
        <strain evidence="2 3">VU population</strain>
        <tissue evidence="2">Whole body</tissue>
    </source>
</reference>
<dbReference type="AlphaFoldDB" id="A0A226ERZ6"/>
<keyword evidence="1" id="KW-0472">Membrane</keyword>
<organism evidence="2 3">
    <name type="scientific">Folsomia candida</name>
    <name type="common">Springtail</name>
    <dbReference type="NCBI Taxonomy" id="158441"/>
    <lineage>
        <taxon>Eukaryota</taxon>
        <taxon>Metazoa</taxon>
        <taxon>Ecdysozoa</taxon>
        <taxon>Arthropoda</taxon>
        <taxon>Hexapoda</taxon>
        <taxon>Collembola</taxon>
        <taxon>Entomobryomorpha</taxon>
        <taxon>Isotomoidea</taxon>
        <taxon>Isotomidae</taxon>
        <taxon>Proisotominae</taxon>
        <taxon>Folsomia</taxon>
    </lineage>
</organism>
<keyword evidence="1" id="KW-1133">Transmembrane helix</keyword>
<accession>A0A226ERZ6</accession>
<evidence type="ECO:0000313" key="3">
    <source>
        <dbReference type="Proteomes" id="UP000198287"/>
    </source>
</evidence>
<gene>
    <name evidence="2" type="ORF">Fcan01_04190</name>
</gene>
<protein>
    <submittedName>
        <fullName evidence="2">Uncharacterized protein</fullName>
    </submittedName>
</protein>
<feature type="transmembrane region" description="Helical" evidence="1">
    <location>
        <begin position="40"/>
        <end position="60"/>
    </location>
</feature>
<evidence type="ECO:0000313" key="2">
    <source>
        <dbReference type="EMBL" id="OXA59988.1"/>
    </source>
</evidence>